<dbReference type="KEGG" id="ptaw:DW352_21370"/>
<evidence type="ECO:0000259" key="3">
    <source>
        <dbReference type="SMART" id="SM00922"/>
    </source>
</evidence>
<dbReference type="InterPro" id="IPR029017">
    <property type="entry name" value="Enolase-like_N"/>
</dbReference>
<evidence type="ECO:0000256" key="1">
    <source>
        <dbReference type="PIRSR" id="PIRSR634611-1"/>
    </source>
</evidence>
<dbReference type="Proteomes" id="UP000254889">
    <property type="component" value="Chromosome"/>
</dbReference>
<comment type="cofactor">
    <cofactor evidence="2">
        <name>Mg(2+)</name>
        <dbReference type="ChEBI" id="CHEBI:18420"/>
    </cofactor>
    <text evidence="2">Binds 1 Mg(2+) ion per subunit.</text>
</comment>
<reference evidence="4 5" key="1">
    <citation type="submission" date="2018-07" db="EMBL/GenBank/DDBJ databases">
        <authorList>
            <person name="Quirk P.G."/>
            <person name="Krulwich T.A."/>
        </authorList>
    </citation>
    <scope>NUCLEOTIDE SEQUENCE [LARGE SCALE GENOMIC DNA]</scope>
    <source>
        <strain evidence="4 5">CC-BB4</strain>
    </source>
</reference>
<dbReference type="Pfam" id="PF13378">
    <property type="entry name" value="MR_MLE_C"/>
    <property type="match status" value="1"/>
</dbReference>
<dbReference type="SUPFAM" id="SSF51604">
    <property type="entry name" value="Enolase C-terminal domain-like"/>
    <property type="match status" value="1"/>
</dbReference>
<feature type="active site" description="Proton donor/acceptor" evidence="1">
    <location>
        <position position="321"/>
    </location>
</feature>
<dbReference type="InterPro" id="IPR034611">
    <property type="entry name" value="D-tartrate_dehydratase"/>
</dbReference>
<dbReference type="AlphaFoldDB" id="A0A346A100"/>
<dbReference type="PANTHER" id="PTHR48080:SF5">
    <property type="entry name" value="D(-)-TARTRATE DEHYDRATASE"/>
    <property type="match status" value="1"/>
</dbReference>
<organism evidence="4 5">
    <name type="scientific">Pseudolabrys taiwanensis</name>
    <dbReference type="NCBI Taxonomy" id="331696"/>
    <lineage>
        <taxon>Bacteria</taxon>
        <taxon>Pseudomonadati</taxon>
        <taxon>Pseudomonadota</taxon>
        <taxon>Alphaproteobacteria</taxon>
        <taxon>Hyphomicrobiales</taxon>
        <taxon>Xanthobacteraceae</taxon>
        <taxon>Pseudolabrys</taxon>
    </lineage>
</organism>
<keyword evidence="2" id="KW-0479">Metal-binding</keyword>
<accession>A0A346A100</accession>
<dbReference type="GO" id="GO:0047808">
    <property type="term" value="F:D(-)-tartrate dehydratase activity"/>
    <property type="evidence" value="ECO:0007669"/>
    <property type="project" value="InterPro"/>
</dbReference>
<feature type="binding site" evidence="2">
    <location>
        <position position="212"/>
    </location>
    <ligand>
        <name>Mg(2+)</name>
        <dbReference type="ChEBI" id="CHEBI:18420"/>
    </ligand>
</feature>
<feature type="binding site" evidence="2">
    <location>
        <position position="264"/>
    </location>
    <ligand>
        <name>Mg(2+)</name>
        <dbReference type="ChEBI" id="CHEBI:18420"/>
    </ligand>
</feature>
<keyword evidence="2" id="KW-0460">Magnesium</keyword>
<evidence type="ECO:0000313" key="5">
    <source>
        <dbReference type="Proteomes" id="UP000254889"/>
    </source>
</evidence>
<dbReference type="InterPro" id="IPR036849">
    <property type="entry name" value="Enolase-like_C_sf"/>
</dbReference>
<keyword evidence="5" id="KW-1185">Reference proteome</keyword>
<dbReference type="Gene3D" id="3.30.390.10">
    <property type="entry name" value="Enolase-like, N-terminal domain"/>
    <property type="match status" value="1"/>
</dbReference>
<dbReference type="PANTHER" id="PTHR48080">
    <property type="entry name" value="D-GALACTONATE DEHYDRATASE-RELATED"/>
    <property type="match status" value="1"/>
</dbReference>
<dbReference type="OrthoDB" id="9802699at2"/>
<feature type="active site" description="acceptor" evidence="1">
    <location>
        <position position="183"/>
    </location>
</feature>
<dbReference type="SUPFAM" id="SSF54826">
    <property type="entry name" value="Enolase N-terminal domain-like"/>
    <property type="match status" value="1"/>
</dbReference>
<dbReference type="SMART" id="SM00922">
    <property type="entry name" value="MR_MLE"/>
    <property type="match status" value="1"/>
</dbReference>
<dbReference type="InterPro" id="IPR034593">
    <property type="entry name" value="DgoD-like"/>
</dbReference>
<proteinExistence type="predicted"/>
<evidence type="ECO:0000313" key="4">
    <source>
        <dbReference type="EMBL" id="AXK82847.1"/>
    </source>
</evidence>
<name>A0A346A100_9HYPH</name>
<feature type="binding site" evidence="2">
    <location>
        <position position="238"/>
    </location>
    <ligand>
        <name>Mg(2+)</name>
        <dbReference type="ChEBI" id="CHEBI:18420"/>
    </ligand>
</feature>
<dbReference type="EMBL" id="CP031417">
    <property type="protein sequence ID" value="AXK82847.1"/>
    <property type="molecule type" value="Genomic_DNA"/>
</dbReference>
<dbReference type="SFLD" id="SFLDS00001">
    <property type="entry name" value="Enolase"/>
    <property type="match status" value="1"/>
</dbReference>
<sequence length="389" mass="42334">MRIVDIRETAVPLKSKLANSSFDFSEMTTSVVAVITDVIRNGKPVCGFAFNSTGRYACGAQMRARFIPRILAAPPDTLLDDSGANLDPAKILAVMMKREKSGAHSERSIAIGTIEVAIWDAVAKIADKPLYAVLAEKFSGGRVPTEVFCYVGGGWYWPGQTIKDLQDEMRRHLDGGYTMVKMKVGGLPLDEDLRRLEAVLEVVGAGEHLAVDANAKFTRDEALRYAHALAPFKLRWFEEPCDPLDYALFSELASVYAPPLATGENLYSTQDVQNLVRFGGWRAQRDIIQVDPPQAYGITAYARMLDMLAHNGWQRTALFPHGGNQMSLAIAAGFGLGGSESYPGVFGDFGGFADDARVENGALSLSSRPGIGFEGQAALYRIMRDLAGL</sequence>
<dbReference type="InterPro" id="IPR013342">
    <property type="entry name" value="Mandelate_racemase_C"/>
</dbReference>
<dbReference type="RefSeq" id="WP_115693226.1">
    <property type="nucleotide sequence ID" value="NZ_CP031417.1"/>
</dbReference>
<dbReference type="SFLD" id="SFLDF00118">
    <property type="entry name" value="D-tartrate_dehydratase"/>
    <property type="match status" value="1"/>
</dbReference>
<gene>
    <name evidence="4" type="ORF">DW352_21370</name>
</gene>
<protein>
    <submittedName>
        <fullName evidence="4">Mandelate racemase</fullName>
    </submittedName>
</protein>
<dbReference type="InterPro" id="IPR029065">
    <property type="entry name" value="Enolase_C-like"/>
</dbReference>
<dbReference type="GO" id="GO:0046872">
    <property type="term" value="F:metal ion binding"/>
    <property type="evidence" value="ECO:0007669"/>
    <property type="project" value="UniProtKB-KW"/>
</dbReference>
<dbReference type="Gene3D" id="3.20.20.120">
    <property type="entry name" value="Enolase-like C-terminal domain"/>
    <property type="match status" value="1"/>
</dbReference>
<dbReference type="SFLD" id="SFLDG00179">
    <property type="entry name" value="mandelate_racemase"/>
    <property type="match status" value="1"/>
</dbReference>
<feature type="domain" description="Mandelate racemase/muconate lactonizing enzyme C-terminal" evidence="3">
    <location>
        <begin position="162"/>
        <end position="259"/>
    </location>
</feature>
<evidence type="ECO:0000256" key="2">
    <source>
        <dbReference type="PIRSR" id="PIRSR634611-3"/>
    </source>
</evidence>